<keyword evidence="5" id="KW-0406">Ion transport</keyword>
<dbReference type="Proteomes" id="UP000001887">
    <property type="component" value="Chromosome"/>
</dbReference>
<dbReference type="AlphaFoldDB" id="D2R1S1"/>
<evidence type="ECO:0000256" key="1">
    <source>
        <dbReference type="ARBA" id="ARBA00004141"/>
    </source>
</evidence>
<keyword evidence="6 7" id="KW-0472">Membrane</keyword>
<dbReference type="InterPro" id="IPR006153">
    <property type="entry name" value="Cation/H_exchanger_TM"/>
</dbReference>
<dbReference type="InterPro" id="IPR038770">
    <property type="entry name" value="Na+/solute_symporter_sf"/>
</dbReference>
<dbReference type="PANTHER" id="PTHR32468">
    <property type="entry name" value="CATION/H + ANTIPORTER"/>
    <property type="match status" value="1"/>
</dbReference>
<keyword evidence="3 7" id="KW-0812">Transmembrane</keyword>
<comment type="subcellular location">
    <subcellularLocation>
        <location evidence="1">Membrane</location>
        <topology evidence="1">Multi-pass membrane protein</topology>
    </subcellularLocation>
</comment>
<proteinExistence type="predicted"/>
<name>D2R1S1_PIRSD</name>
<dbReference type="KEGG" id="psl:Psta_2116"/>
<sequence>MAEADYLVLLLQLALMLLVAVICGQVMRWFHQPAVLGEMLGGILLGPTIAGLLFPELQTWLFPSSGSVHTAATGIIRVGMLLYLFLIGLEIDLKSLRQYGLSAVAIGLAGTLVPLAAGIAMVYLLPDWWGIKRPEDQLPIALFLGASMANTANPVLARILQELGLIKERLGGIIMSATVIDDLIGWSLAAVVASRYRLASETGVAGSPMLDFSWGIVVGALLLATILVVGRFVIGPLLSRTKDYLPTTAGELPLLVGFVLLAAGLAESLGSHAMLGAFMLGMALASQAERFTPAAKVLTQVALGFFVPLYFVSMGLSANFIADFNWPQVLVVLGVACVSKIGSVFLAARFCGISSSLAGAVACGMNARGAVGIILAGMGLSAGLLDQTTYVSLVVMCLATSLFAGPMMKLLVSPAPQQLKTCDESDSMLAATAAPEQPIA</sequence>
<dbReference type="GO" id="GO:0016020">
    <property type="term" value="C:membrane"/>
    <property type="evidence" value="ECO:0007669"/>
    <property type="project" value="UniProtKB-SubCell"/>
</dbReference>
<dbReference type="InterPro" id="IPR050794">
    <property type="entry name" value="CPA2_transporter"/>
</dbReference>
<dbReference type="PANTHER" id="PTHR32468:SF0">
    <property type="entry name" value="K(+)_H(+) ANTIPORTER 1"/>
    <property type="match status" value="1"/>
</dbReference>
<dbReference type="Pfam" id="PF00999">
    <property type="entry name" value="Na_H_Exchanger"/>
    <property type="match status" value="1"/>
</dbReference>
<evidence type="ECO:0000259" key="8">
    <source>
        <dbReference type="Pfam" id="PF00999"/>
    </source>
</evidence>
<protein>
    <submittedName>
        <fullName evidence="9">Sodium/hydrogen exchanger</fullName>
    </submittedName>
</protein>
<gene>
    <name evidence="9" type="ordered locus">Psta_2116</name>
</gene>
<organism evidence="9 10">
    <name type="scientific">Pirellula staleyi (strain ATCC 27377 / DSM 6068 / ICPB 4128)</name>
    <name type="common">Pirella staleyi</name>
    <dbReference type="NCBI Taxonomy" id="530564"/>
    <lineage>
        <taxon>Bacteria</taxon>
        <taxon>Pseudomonadati</taxon>
        <taxon>Planctomycetota</taxon>
        <taxon>Planctomycetia</taxon>
        <taxon>Pirellulales</taxon>
        <taxon>Pirellulaceae</taxon>
        <taxon>Pirellula</taxon>
    </lineage>
</organism>
<reference evidence="9 10" key="1">
    <citation type="journal article" date="2009" name="Stand. Genomic Sci.">
        <title>Complete genome sequence of Pirellula staleyi type strain (ATCC 27377).</title>
        <authorList>
            <person name="Clum A."/>
            <person name="Tindall B.J."/>
            <person name="Sikorski J."/>
            <person name="Ivanova N."/>
            <person name="Mavrommatis K."/>
            <person name="Lucas S."/>
            <person name="Glavina del Rio T."/>
            <person name="Nolan M."/>
            <person name="Chen F."/>
            <person name="Tice H."/>
            <person name="Pitluck S."/>
            <person name="Cheng J.F."/>
            <person name="Chertkov O."/>
            <person name="Brettin T."/>
            <person name="Han C."/>
            <person name="Detter J.C."/>
            <person name="Kuske C."/>
            <person name="Bruce D."/>
            <person name="Goodwin L."/>
            <person name="Ovchinikova G."/>
            <person name="Pati A."/>
            <person name="Mikhailova N."/>
            <person name="Chen A."/>
            <person name="Palaniappan K."/>
            <person name="Land M."/>
            <person name="Hauser L."/>
            <person name="Chang Y.J."/>
            <person name="Jeffries C.D."/>
            <person name="Chain P."/>
            <person name="Rohde M."/>
            <person name="Goker M."/>
            <person name="Bristow J."/>
            <person name="Eisen J.A."/>
            <person name="Markowitz V."/>
            <person name="Hugenholtz P."/>
            <person name="Kyrpides N.C."/>
            <person name="Klenk H.P."/>
            <person name="Lapidus A."/>
        </authorList>
    </citation>
    <scope>NUCLEOTIDE SEQUENCE [LARGE SCALE GENOMIC DNA]</scope>
    <source>
        <strain evidence="10">ATCC 27377 / DSM 6068 / ICPB 4128</strain>
    </source>
</reference>
<dbReference type="EMBL" id="CP001848">
    <property type="protein sequence ID" value="ADB16790.1"/>
    <property type="molecule type" value="Genomic_DNA"/>
</dbReference>
<evidence type="ECO:0000256" key="4">
    <source>
        <dbReference type="ARBA" id="ARBA00022989"/>
    </source>
</evidence>
<feature type="transmembrane region" description="Helical" evidence="7">
    <location>
        <begin position="328"/>
        <end position="348"/>
    </location>
</feature>
<feature type="transmembrane region" description="Helical" evidence="7">
    <location>
        <begin position="6"/>
        <end position="27"/>
    </location>
</feature>
<feature type="transmembrane region" description="Helical" evidence="7">
    <location>
        <begin position="390"/>
        <end position="412"/>
    </location>
</feature>
<feature type="domain" description="Cation/H+ exchanger transmembrane" evidence="8">
    <location>
        <begin position="18"/>
        <end position="412"/>
    </location>
</feature>
<keyword evidence="4 7" id="KW-1133">Transmembrane helix</keyword>
<evidence type="ECO:0000256" key="3">
    <source>
        <dbReference type="ARBA" id="ARBA00022692"/>
    </source>
</evidence>
<evidence type="ECO:0000313" key="9">
    <source>
        <dbReference type="EMBL" id="ADB16790.1"/>
    </source>
</evidence>
<evidence type="ECO:0000256" key="7">
    <source>
        <dbReference type="SAM" id="Phobius"/>
    </source>
</evidence>
<evidence type="ECO:0000256" key="2">
    <source>
        <dbReference type="ARBA" id="ARBA00022448"/>
    </source>
</evidence>
<dbReference type="OrthoDB" id="9793589at2"/>
<feature type="transmembrane region" description="Helical" evidence="7">
    <location>
        <begin position="360"/>
        <end position="384"/>
    </location>
</feature>
<dbReference type="eggNOG" id="COG0475">
    <property type="taxonomic scope" value="Bacteria"/>
</dbReference>
<dbReference type="HOGENOM" id="CLU_005126_7_0_0"/>
<feature type="transmembrane region" description="Helical" evidence="7">
    <location>
        <begin position="172"/>
        <end position="192"/>
    </location>
</feature>
<evidence type="ECO:0000313" key="10">
    <source>
        <dbReference type="Proteomes" id="UP000001887"/>
    </source>
</evidence>
<feature type="transmembrane region" description="Helical" evidence="7">
    <location>
        <begin position="101"/>
        <end position="126"/>
    </location>
</feature>
<keyword evidence="10" id="KW-1185">Reference proteome</keyword>
<keyword evidence="2" id="KW-0813">Transport</keyword>
<accession>D2R1S1</accession>
<feature type="transmembrane region" description="Helical" evidence="7">
    <location>
        <begin position="212"/>
        <end position="232"/>
    </location>
</feature>
<evidence type="ECO:0000256" key="6">
    <source>
        <dbReference type="ARBA" id="ARBA00023136"/>
    </source>
</evidence>
<feature type="transmembrane region" description="Helical" evidence="7">
    <location>
        <begin position="138"/>
        <end position="160"/>
    </location>
</feature>
<dbReference type="Gene3D" id="1.20.1530.20">
    <property type="match status" value="1"/>
</dbReference>
<feature type="transmembrane region" description="Helical" evidence="7">
    <location>
        <begin position="297"/>
        <end position="322"/>
    </location>
</feature>
<feature type="transmembrane region" description="Helical" evidence="7">
    <location>
        <begin position="66"/>
        <end position="89"/>
    </location>
</feature>
<dbReference type="STRING" id="530564.Psta_2116"/>
<dbReference type="GO" id="GO:0015297">
    <property type="term" value="F:antiporter activity"/>
    <property type="evidence" value="ECO:0007669"/>
    <property type="project" value="InterPro"/>
</dbReference>
<evidence type="ECO:0000256" key="5">
    <source>
        <dbReference type="ARBA" id="ARBA00023065"/>
    </source>
</evidence>
<dbReference type="GO" id="GO:1902600">
    <property type="term" value="P:proton transmembrane transport"/>
    <property type="evidence" value="ECO:0007669"/>
    <property type="project" value="InterPro"/>
</dbReference>